<dbReference type="AlphaFoldDB" id="A0AAE1JES9"/>
<protein>
    <submittedName>
        <fullName evidence="1">Uncharacterized protein</fullName>
    </submittedName>
</protein>
<comment type="caution">
    <text evidence="1">The sequence shown here is derived from an EMBL/GenBank/DDBJ whole genome shotgun (WGS) entry which is preliminary data.</text>
</comment>
<evidence type="ECO:0000313" key="1">
    <source>
        <dbReference type="EMBL" id="KAK4267208.1"/>
    </source>
</evidence>
<dbReference type="PANTHER" id="PTHR21262">
    <property type="entry name" value="GUANOSINE-3',5'-BIS DIPHOSPHATE 3'-PYROPHOSPHOHYDROLASE"/>
    <property type="match status" value="1"/>
</dbReference>
<dbReference type="Proteomes" id="UP001293593">
    <property type="component" value="Unassembled WGS sequence"/>
</dbReference>
<dbReference type="SUPFAM" id="SSF81301">
    <property type="entry name" value="Nucleotidyltransferase"/>
    <property type="match status" value="1"/>
</dbReference>
<reference evidence="1" key="1">
    <citation type="submission" date="2023-10" db="EMBL/GenBank/DDBJ databases">
        <title>Chromosome-level genome of the transformable northern wattle, Acacia crassicarpa.</title>
        <authorList>
            <person name="Massaro I."/>
            <person name="Sinha N.R."/>
            <person name="Poethig S."/>
            <person name="Leichty A.R."/>
        </authorList>
    </citation>
    <scope>NUCLEOTIDE SEQUENCE</scope>
    <source>
        <strain evidence="1">Acra3RX</strain>
        <tissue evidence="1">Leaf</tissue>
    </source>
</reference>
<dbReference type="GO" id="GO:0009507">
    <property type="term" value="C:chloroplast"/>
    <property type="evidence" value="ECO:0007669"/>
    <property type="project" value="TreeGrafter"/>
</dbReference>
<proteinExistence type="predicted"/>
<dbReference type="Gene3D" id="3.30.460.10">
    <property type="entry name" value="Beta Polymerase, domain 2"/>
    <property type="match status" value="1"/>
</dbReference>
<dbReference type="EMBL" id="JAWXYG010000007">
    <property type="protein sequence ID" value="KAK4267208.1"/>
    <property type="molecule type" value="Genomic_DNA"/>
</dbReference>
<sequence length="50" mass="5804">MITSAKEKLEKALKDEGISYHFLSGRHKSLYSTHCKMLKKKLAMDKIHDI</sequence>
<dbReference type="InterPro" id="IPR043519">
    <property type="entry name" value="NT_sf"/>
</dbReference>
<evidence type="ECO:0000313" key="2">
    <source>
        <dbReference type="Proteomes" id="UP001293593"/>
    </source>
</evidence>
<organism evidence="1 2">
    <name type="scientific">Acacia crassicarpa</name>
    <name type="common">northern wattle</name>
    <dbReference type="NCBI Taxonomy" id="499986"/>
    <lineage>
        <taxon>Eukaryota</taxon>
        <taxon>Viridiplantae</taxon>
        <taxon>Streptophyta</taxon>
        <taxon>Embryophyta</taxon>
        <taxon>Tracheophyta</taxon>
        <taxon>Spermatophyta</taxon>
        <taxon>Magnoliopsida</taxon>
        <taxon>eudicotyledons</taxon>
        <taxon>Gunneridae</taxon>
        <taxon>Pentapetalae</taxon>
        <taxon>rosids</taxon>
        <taxon>fabids</taxon>
        <taxon>Fabales</taxon>
        <taxon>Fabaceae</taxon>
        <taxon>Caesalpinioideae</taxon>
        <taxon>mimosoid clade</taxon>
        <taxon>Acacieae</taxon>
        <taxon>Acacia</taxon>
    </lineage>
</organism>
<name>A0AAE1JES9_9FABA</name>
<keyword evidence="2" id="KW-1185">Reference proteome</keyword>
<accession>A0AAE1JES9</accession>
<dbReference type="PANTHER" id="PTHR21262:SF0">
    <property type="entry name" value="GTP DIPHOSPHOKINASE RSH3, CHLOROPLASTIC-RELATED"/>
    <property type="match status" value="1"/>
</dbReference>
<gene>
    <name evidence="1" type="ORF">QN277_024020</name>
</gene>